<evidence type="ECO:0000313" key="7">
    <source>
        <dbReference type="EMBL" id="QEG40010.1"/>
    </source>
</evidence>
<dbReference type="Pfam" id="PF13905">
    <property type="entry name" value="Thioredoxin_8"/>
    <property type="match status" value="1"/>
</dbReference>
<dbReference type="InterPro" id="IPR050553">
    <property type="entry name" value="Thioredoxin_ResA/DsbE_sf"/>
</dbReference>
<organism evidence="7 8">
    <name type="scientific">Roseimaritima ulvae</name>
    <dbReference type="NCBI Taxonomy" id="980254"/>
    <lineage>
        <taxon>Bacteria</taxon>
        <taxon>Pseudomonadati</taxon>
        <taxon>Planctomycetota</taxon>
        <taxon>Planctomycetia</taxon>
        <taxon>Pirellulales</taxon>
        <taxon>Pirellulaceae</taxon>
        <taxon>Roseimaritima</taxon>
    </lineage>
</organism>
<dbReference type="RefSeq" id="WP_084427680.1">
    <property type="nucleotide sequence ID" value="NZ_CP042914.1"/>
</dbReference>
<proteinExistence type="predicted"/>
<gene>
    <name evidence="7" type="ORF">UC8_20140</name>
</gene>
<keyword evidence="8" id="KW-1185">Reference proteome</keyword>
<dbReference type="GO" id="GO:0030313">
    <property type="term" value="C:cell envelope"/>
    <property type="evidence" value="ECO:0007669"/>
    <property type="project" value="UniProtKB-SubCell"/>
</dbReference>
<feature type="domain" description="Thioredoxin" evidence="6">
    <location>
        <begin position="396"/>
        <end position="541"/>
    </location>
</feature>
<evidence type="ECO:0000256" key="1">
    <source>
        <dbReference type="ARBA" id="ARBA00004196"/>
    </source>
</evidence>
<dbReference type="GO" id="GO:0017004">
    <property type="term" value="P:cytochrome complex assembly"/>
    <property type="evidence" value="ECO:0007669"/>
    <property type="project" value="UniProtKB-KW"/>
</dbReference>
<dbReference type="InterPro" id="IPR036249">
    <property type="entry name" value="Thioredoxin-like_sf"/>
</dbReference>
<evidence type="ECO:0000256" key="5">
    <source>
        <dbReference type="SAM" id="MobiDB-lite"/>
    </source>
</evidence>
<dbReference type="InterPro" id="IPR012336">
    <property type="entry name" value="Thioredoxin-like_fold"/>
</dbReference>
<feature type="compositionally biased region" description="Low complexity" evidence="5">
    <location>
        <begin position="78"/>
        <end position="87"/>
    </location>
</feature>
<dbReference type="Proteomes" id="UP000325286">
    <property type="component" value="Chromosome"/>
</dbReference>
<dbReference type="AlphaFoldDB" id="A0A5B9QQT3"/>
<name>A0A5B9QQT3_9BACT</name>
<keyword evidence="3" id="KW-1015">Disulfide bond</keyword>
<evidence type="ECO:0000313" key="8">
    <source>
        <dbReference type="Proteomes" id="UP000325286"/>
    </source>
</evidence>
<evidence type="ECO:0000259" key="6">
    <source>
        <dbReference type="PROSITE" id="PS51352"/>
    </source>
</evidence>
<dbReference type="PANTHER" id="PTHR42852">
    <property type="entry name" value="THIOL:DISULFIDE INTERCHANGE PROTEIN DSBE"/>
    <property type="match status" value="1"/>
</dbReference>
<dbReference type="EMBL" id="CP042914">
    <property type="protein sequence ID" value="QEG40010.1"/>
    <property type="molecule type" value="Genomic_DNA"/>
</dbReference>
<dbReference type="KEGG" id="rul:UC8_20140"/>
<keyword evidence="4" id="KW-0676">Redox-active center</keyword>
<dbReference type="OrthoDB" id="252709at2"/>
<evidence type="ECO:0000256" key="4">
    <source>
        <dbReference type="ARBA" id="ARBA00023284"/>
    </source>
</evidence>
<dbReference type="CDD" id="cd02966">
    <property type="entry name" value="TlpA_like_family"/>
    <property type="match status" value="1"/>
</dbReference>
<dbReference type="Gene3D" id="3.40.30.10">
    <property type="entry name" value="Glutaredoxin"/>
    <property type="match status" value="1"/>
</dbReference>
<keyword evidence="2" id="KW-0201">Cytochrome c-type biogenesis</keyword>
<dbReference type="PANTHER" id="PTHR42852:SF6">
    <property type="entry name" value="THIOL:DISULFIDE INTERCHANGE PROTEIN DSBE"/>
    <property type="match status" value="1"/>
</dbReference>
<comment type="subcellular location">
    <subcellularLocation>
        <location evidence="1">Cell envelope</location>
    </subcellularLocation>
</comment>
<evidence type="ECO:0000256" key="3">
    <source>
        <dbReference type="ARBA" id="ARBA00023157"/>
    </source>
</evidence>
<dbReference type="PROSITE" id="PS51352">
    <property type="entry name" value="THIOREDOXIN_2"/>
    <property type="match status" value="1"/>
</dbReference>
<dbReference type="SUPFAM" id="SSF52833">
    <property type="entry name" value="Thioredoxin-like"/>
    <property type="match status" value="1"/>
</dbReference>
<protein>
    <recommendedName>
        <fullName evidence="6">Thioredoxin domain-containing protein</fullName>
    </recommendedName>
</protein>
<accession>A0A5B9QQT3</accession>
<sequence>MLQQVPGFRISRIRSPWQRGGAVCLGGVLLSLLMFAGCGGDAEPAGEQGAAAPADSNPSLSDQVAALAAARQAEADGQDPSASAPTAAPDPPSVAEQTAGTFQLPADATPSQLLEALEKIDRQIQRVATQQTEFDTPEKIQAEIKRLATVKLQAASRLAAMASLPPEMLKLSKRGKLQALSHLVALGDVASTPELKQFAEQLSQSSDPTLAVESRLVMIGFAMEQLQVSNDPQPVVDLVEQLANNAEVLGMPALMTMGQARSGLQQYGYSAAARQVRQQMVRAFEGHPDPNIRAMAEDLASAERFDVLDSLRRDLEQQRTVTPAQWQSEAANLVRRGADLGALRYLSQAALHFEVTGMKEFAKVTYETIRNGFADTEDPELRNEQQIILATHNARQQIIGKTLEVDLPDTTGAPYDYSSLRGKVVLMPFWAAEHPESISVFRLLESIRDKYPNQVALLGVNVDLDEASLIQFEREIRLDWPSLRSPDPLQQGIENPLAMQTGVTSFPFVVLIDQQGKVRKVFLTNVGIEAATEKLLQASTPES</sequence>
<feature type="region of interest" description="Disordered" evidence="5">
    <location>
        <begin position="67"/>
        <end position="97"/>
    </location>
</feature>
<evidence type="ECO:0000256" key="2">
    <source>
        <dbReference type="ARBA" id="ARBA00022748"/>
    </source>
</evidence>
<dbReference type="InterPro" id="IPR013766">
    <property type="entry name" value="Thioredoxin_domain"/>
</dbReference>
<reference evidence="7 8" key="1">
    <citation type="submission" date="2019-08" db="EMBL/GenBank/DDBJ databases">
        <title>Deep-cultivation of Planctomycetes and their phenomic and genomic characterization uncovers novel biology.</title>
        <authorList>
            <person name="Wiegand S."/>
            <person name="Jogler M."/>
            <person name="Boedeker C."/>
            <person name="Pinto D."/>
            <person name="Vollmers J."/>
            <person name="Rivas-Marin E."/>
            <person name="Kohn T."/>
            <person name="Peeters S.H."/>
            <person name="Heuer A."/>
            <person name="Rast P."/>
            <person name="Oberbeckmann S."/>
            <person name="Bunk B."/>
            <person name="Jeske O."/>
            <person name="Meyerdierks A."/>
            <person name="Storesund J.E."/>
            <person name="Kallscheuer N."/>
            <person name="Luecker S."/>
            <person name="Lage O.M."/>
            <person name="Pohl T."/>
            <person name="Merkel B.J."/>
            <person name="Hornburger P."/>
            <person name="Mueller R.-W."/>
            <person name="Bruemmer F."/>
            <person name="Labrenz M."/>
            <person name="Spormann A.M."/>
            <person name="Op den Camp H."/>
            <person name="Overmann J."/>
            <person name="Amann R."/>
            <person name="Jetten M.S.M."/>
            <person name="Mascher T."/>
            <person name="Medema M.H."/>
            <person name="Devos D.P."/>
            <person name="Kaster A.-K."/>
            <person name="Ovreas L."/>
            <person name="Rohde M."/>
            <person name="Galperin M.Y."/>
            <person name="Jogler C."/>
        </authorList>
    </citation>
    <scope>NUCLEOTIDE SEQUENCE [LARGE SCALE GENOMIC DNA]</scope>
    <source>
        <strain evidence="7 8">UC8</strain>
    </source>
</reference>